<feature type="signal peptide" evidence="1">
    <location>
        <begin position="1"/>
        <end position="21"/>
    </location>
</feature>
<reference evidence="2 3" key="1">
    <citation type="submission" date="2024-07" db="EMBL/GenBank/DDBJ databases">
        <title>Section-level genome sequencing and comparative genomics of Aspergillus sections Usti and Cavernicolus.</title>
        <authorList>
            <consortium name="Lawrence Berkeley National Laboratory"/>
            <person name="Nybo J.L."/>
            <person name="Vesth T.C."/>
            <person name="Theobald S."/>
            <person name="Frisvad J.C."/>
            <person name="Larsen T.O."/>
            <person name="Kjaerboelling I."/>
            <person name="Rothschild-Mancinelli K."/>
            <person name="Lyhne E.K."/>
            <person name="Kogle M.E."/>
            <person name="Barry K."/>
            <person name="Clum A."/>
            <person name="Na H."/>
            <person name="Ledsgaard L."/>
            <person name="Lin J."/>
            <person name="Lipzen A."/>
            <person name="Kuo A."/>
            <person name="Riley R."/>
            <person name="Mondo S."/>
            <person name="Labutti K."/>
            <person name="Haridas S."/>
            <person name="Pangalinan J."/>
            <person name="Salamov A.A."/>
            <person name="Simmons B.A."/>
            <person name="Magnuson J.K."/>
            <person name="Chen J."/>
            <person name="Drula E."/>
            <person name="Henrissat B."/>
            <person name="Wiebenga A."/>
            <person name="Lubbers R.J."/>
            <person name="Gomes A.C."/>
            <person name="Makela M.R."/>
            <person name="Stajich J."/>
            <person name="Grigoriev I.V."/>
            <person name="Mortensen U.H."/>
            <person name="De Vries R.P."/>
            <person name="Baker S.E."/>
            <person name="Andersen M.R."/>
        </authorList>
    </citation>
    <scope>NUCLEOTIDE SEQUENCE [LARGE SCALE GENOMIC DNA]</scope>
    <source>
        <strain evidence="2 3">CBS 588.65</strain>
    </source>
</reference>
<keyword evidence="1" id="KW-0732">Signal</keyword>
<evidence type="ECO:0008006" key="4">
    <source>
        <dbReference type="Google" id="ProtNLM"/>
    </source>
</evidence>
<evidence type="ECO:0000313" key="3">
    <source>
        <dbReference type="Proteomes" id="UP001610334"/>
    </source>
</evidence>
<evidence type="ECO:0000256" key="1">
    <source>
        <dbReference type="SAM" id="SignalP"/>
    </source>
</evidence>
<protein>
    <recommendedName>
        <fullName evidence="4">Small secreted protein</fullName>
    </recommendedName>
</protein>
<dbReference type="Proteomes" id="UP001610334">
    <property type="component" value="Unassembled WGS sequence"/>
</dbReference>
<accession>A0ABR4HYS5</accession>
<proteinExistence type="predicted"/>
<gene>
    <name evidence="2" type="ORF">BJX63DRAFT_379831</name>
</gene>
<evidence type="ECO:0000313" key="2">
    <source>
        <dbReference type="EMBL" id="KAL2820651.1"/>
    </source>
</evidence>
<dbReference type="EMBL" id="JBFXLT010000006">
    <property type="protein sequence ID" value="KAL2820651.1"/>
    <property type="molecule type" value="Genomic_DNA"/>
</dbReference>
<name>A0ABR4HYS5_9EURO</name>
<keyword evidence="3" id="KW-1185">Reference proteome</keyword>
<feature type="chain" id="PRO_5047090528" description="Small secreted protein" evidence="1">
    <location>
        <begin position="22"/>
        <end position="150"/>
    </location>
</feature>
<organism evidence="2 3">
    <name type="scientific">Aspergillus granulosus</name>
    <dbReference type="NCBI Taxonomy" id="176169"/>
    <lineage>
        <taxon>Eukaryota</taxon>
        <taxon>Fungi</taxon>
        <taxon>Dikarya</taxon>
        <taxon>Ascomycota</taxon>
        <taxon>Pezizomycotina</taxon>
        <taxon>Eurotiomycetes</taxon>
        <taxon>Eurotiomycetidae</taxon>
        <taxon>Eurotiales</taxon>
        <taxon>Aspergillaceae</taxon>
        <taxon>Aspergillus</taxon>
        <taxon>Aspergillus subgen. Nidulantes</taxon>
    </lineage>
</organism>
<comment type="caution">
    <text evidence="2">The sequence shown here is derived from an EMBL/GenBank/DDBJ whole genome shotgun (WGS) entry which is preliminary data.</text>
</comment>
<sequence length="150" mass="15932">MQLTIANILLATLACTGTTLAAPAPSAAKSMMVANEQWTIESLKRVCNEADTECTWTFRINAGSGPTDCTFVVEGSPASQGRNDNPTPCGDYTVTSGWSGQFGPDAGFTTLSVVNQATRQIIWPAYTDQQLEGGEVVTPDQSYTPSILSF</sequence>